<evidence type="ECO:0000256" key="1">
    <source>
        <dbReference type="ARBA" id="ARBA00022737"/>
    </source>
</evidence>
<dbReference type="Gene3D" id="1.10.1330.10">
    <property type="entry name" value="Dockerin domain"/>
    <property type="match status" value="1"/>
</dbReference>
<dbReference type="Gene3D" id="2.60.40.10">
    <property type="entry name" value="Immunoglobulins"/>
    <property type="match status" value="5"/>
</dbReference>
<dbReference type="InterPro" id="IPR036439">
    <property type="entry name" value="Dockerin_dom_sf"/>
</dbReference>
<name>A0A0B5BD83_9BACT</name>
<evidence type="ECO:0000313" key="5">
    <source>
        <dbReference type="Proteomes" id="UP000057609"/>
    </source>
</evidence>
<dbReference type="Proteomes" id="UP000057609">
    <property type="component" value="Chromosome"/>
</dbReference>
<keyword evidence="3" id="KW-0732">Signal</keyword>
<reference evidence="4 5" key="1">
    <citation type="journal article" date="2015" name="Genome Announc.">
        <title>Complete Genome of Geobacter pickeringii G13T, a Metal-Reducing Isolate from Sedimentary Kaolin Deposits.</title>
        <authorList>
            <person name="Badalamenti J.P."/>
            <person name="Bond D.R."/>
        </authorList>
    </citation>
    <scope>NUCLEOTIDE SEQUENCE [LARGE SCALE GENOMIC DNA]</scope>
    <source>
        <strain evidence="4 5">G13</strain>
    </source>
</reference>
<dbReference type="Gene3D" id="2.40.10.500">
    <property type="match status" value="2"/>
</dbReference>
<dbReference type="OrthoDB" id="5504302at2"/>
<accession>A0A0B5BD83</accession>
<dbReference type="RefSeq" id="WP_039740439.1">
    <property type="nucleotide sequence ID" value="NZ_CP009788.1"/>
</dbReference>
<dbReference type="InterPro" id="IPR050952">
    <property type="entry name" value="TRIM-NHL_E3_ligases"/>
</dbReference>
<dbReference type="GO" id="GO:0000272">
    <property type="term" value="P:polysaccharide catabolic process"/>
    <property type="evidence" value="ECO:0007669"/>
    <property type="project" value="InterPro"/>
</dbReference>
<dbReference type="EMBL" id="CP009788">
    <property type="protein sequence ID" value="AJE02505.1"/>
    <property type="molecule type" value="Genomic_DNA"/>
</dbReference>
<protein>
    <submittedName>
        <fullName evidence="4">Uncharacterized protein</fullName>
    </submittedName>
</protein>
<keyword evidence="5" id="KW-1185">Reference proteome</keyword>
<feature type="repeat" description="NHL" evidence="2">
    <location>
        <begin position="159"/>
        <end position="203"/>
    </location>
</feature>
<feature type="signal peptide" evidence="3">
    <location>
        <begin position="1"/>
        <end position="27"/>
    </location>
</feature>
<organism evidence="4 5">
    <name type="scientific">Geobacter pickeringii</name>
    <dbReference type="NCBI Taxonomy" id="345632"/>
    <lineage>
        <taxon>Bacteria</taxon>
        <taxon>Pseudomonadati</taxon>
        <taxon>Thermodesulfobacteriota</taxon>
        <taxon>Desulfuromonadia</taxon>
        <taxon>Geobacterales</taxon>
        <taxon>Geobacteraceae</taxon>
        <taxon>Geobacter</taxon>
    </lineage>
</organism>
<sequence length="885" mass="88609">MKESFLKRFTFKLVALLVVCAGGNALASTPPQVTVLPAITDGISTPVRIATDTAGSIYVADPRGGGILKYAGTGKFLQVLATAVPPQGVAVATNGTIAVGEGTFVALLDQSGKEVRRLGAGDGQFRMANGIVFDDTGRIYVVDSLDNSVQVFSAAGDYVTRFGVQGGGSGQLNMPTGIAFEKVARQLAVADTLNGRIQFFDTNGAYQRTVGSFGSGPLKLTFPVGVTFEYTAAAVPAVSRMYVADSFQGNVQVLDPTGSGSFLSFVGGYGTGNGQLLTPSDVAFDAVGSRLLAANAVGSVTVFGIGNTFIPIDTVPPVLTLNPLPPSTIAASQTIGGSVEAGATVTVAVNGAAATPAAVSGGNWSATVSLAPGANTIVVKATDAAGNVSTVSASITLSITNFSIDTVPGLINVPSVSLTGQRTAGVTITVVNTTSGVAGSVSYPTSTTWRSDLTGLSEGDNIISVNGGGNSENVTVTVDTQPPALTVSALPAGSTTSARFQNVTIRVADPHLDKVTVNGTAAPVSGGLATAAVTLANGASTITVVASDKAGNITTDTRSVSFDSTVPGIAIAAPADGLQTRTPVVELSGTVAANTTVMVNGAAALMNGTAWSKRVTLNPGLNTVTVTASDLSGKTATFKRSVVYEAALPQLAVTAPAEDTATALNSLSVAGTTETGVTVTVTANGRSIPVTTSGTGFSFTLPLAVEGPYAVMVTASDAAGATSVVKRNVTGDRTPPLLLITSPTVPVPTVISGAADRDATVTATDQSGTATVIPAVGGTWSLDLTAAALDPATVRVTAVDAAGNAMTRTIAAPLPNGDVNGDGKVNIADVIEILKVAVGIVAPTASDFANGDVGPLVNGKVWPDGRIDLRDVILVLRKAIGNGGW</sequence>
<keyword evidence="1" id="KW-0677">Repeat</keyword>
<dbReference type="InterPro" id="IPR011042">
    <property type="entry name" value="6-blade_b-propeller_TolB-like"/>
</dbReference>
<dbReference type="KEGG" id="gpi:GPICK_03135"/>
<feature type="chain" id="PRO_5002098247" evidence="3">
    <location>
        <begin position="28"/>
        <end position="885"/>
    </location>
</feature>
<dbReference type="InterPro" id="IPR018247">
    <property type="entry name" value="EF_Hand_1_Ca_BS"/>
</dbReference>
<proteinExistence type="predicted"/>
<dbReference type="HOGENOM" id="CLU_322049_0_0_7"/>
<dbReference type="CDD" id="cd14256">
    <property type="entry name" value="Dockerin_I"/>
    <property type="match status" value="1"/>
</dbReference>
<dbReference type="NCBIfam" id="NF033510">
    <property type="entry name" value="Ca_tandemer"/>
    <property type="match status" value="2"/>
</dbReference>
<feature type="repeat" description="NHL" evidence="2">
    <location>
        <begin position="112"/>
        <end position="155"/>
    </location>
</feature>
<dbReference type="STRING" id="345632.GPICK_03135"/>
<dbReference type="SUPFAM" id="SSF63829">
    <property type="entry name" value="Calcium-dependent phosphotriesterase"/>
    <property type="match status" value="1"/>
</dbReference>
<evidence type="ECO:0000256" key="2">
    <source>
        <dbReference type="PROSITE-ProRule" id="PRU00504"/>
    </source>
</evidence>
<dbReference type="InterPro" id="IPR001258">
    <property type="entry name" value="NHL_repeat"/>
</dbReference>
<evidence type="ECO:0000313" key="4">
    <source>
        <dbReference type="EMBL" id="AJE02505.1"/>
    </source>
</evidence>
<gene>
    <name evidence="4" type="ORF">GPICK_03135</name>
</gene>
<dbReference type="CDD" id="cd05819">
    <property type="entry name" value="NHL"/>
    <property type="match status" value="1"/>
</dbReference>
<dbReference type="PROSITE" id="PS00018">
    <property type="entry name" value="EF_HAND_1"/>
    <property type="match status" value="1"/>
</dbReference>
<dbReference type="SUPFAM" id="SSF63446">
    <property type="entry name" value="Type I dockerin domain"/>
    <property type="match status" value="1"/>
</dbReference>
<evidence type="ECO:0000256" key="3">
    <source>
        <dbReference type="SAM" id="SignalP"/>
    </source>
</evidence>
<dbReference type="InterPro" id="IPR013783">
    <property type="entry name" value="Ig-like_fold"/>
</dbReference>
<dbReference type="PROSITE" id="PS51125">
    <property type="entry name" value="NHL"/>
    <property type="match status" value="2"/>
</dbReference>
<dbReference type="AlphaFoldDB" id="A0A0B5BD83"/>
<dbReference type="PANTHER" id="PTHR24104">
    <property type="entry name" value="E3 UBIQUITIN-PROTEIN LIGASE NHLRC1-RELATED"/>
    <property type="match status" value="1"/>
</dbReference>
<dbReference type="Gene3D" id="2.120.10.30">
    <property type="entry name" value="TolB, C-terminal domain"/>
    <property type="match status" value="1"/>
</dbReference>
<dbReference type="Pfam" id="PF09136">
    <property type="entry name" value="Glucodextran_B"/>
    <property type="match status" value="4"/>
</dbReference>
<dbReference type="GO" id="GO:0008270">
    <property type="term" value="F:zinc ion binding"/>
    <property type="evidence" value="ECO:0007669"/>
    <property type="project" value="UniProtKB-KW"/>
</dbReference>
<dbReference type="PANTHER" id="PTHR24104:SF25">
    <property type="entry name" value="PROTEIN LIN-41"/>
    <property type="match status" value="1"/>
</dbReference>